<name>A0ACB8RYI5_9AGAM</name>
<organism evidence="1 2">
    <name type="scientific">Auriscalpium vulgare</name>
    <dbReference type="NCBI Taxonomy" id="40419"/>
    <lineage>
        <taxon>Eukaryota</taxon>
        <taxon>Fungi</taxon>
        <taxon>Dikarya</taxon>
        <taxon>Basidiomycota</taxon>
        <taxon>Agaricomycotina</taxon>
        <taxon>Agaricomycetes</taxon>
        <taxon>Russulales</taxon>
        <taxon>Auriscalpiaceae</taxon>
        <taxon>Auriscalpium</taxon>
    </lineage>
</organism>
<comment type="caution">
    <text evidence="1">The sequence shown here is derived from an EMBL/GenBank/DDBJ whole genome shotgun (WGS) entry which is preliminary data.</text>
</comment>
<evidence type="ECO:0000313" key="1">
    <source>
        <dbReference type="EMBL" id="KAI0048891.1"/>
    </source>
</evidence>
<dbReference type="EMBL" id="MU275880">
    <property type="protein sequence ID" value="KAI0048891.1"/>
    <property type="molecule type" value="Genomic_DNA"/>
</dbReference>
<proteinExistence type="predicted"/>
<protein>
    <submittedName>
        <fullName evidence="1">Uncharacterized protein</fullName>
    </submittedName>
</protein>
<dbReference type="Proteomes" id="UP000814033">
    <property type="component" value="Unassembled WGS sequence"/>
</dbReference>
<accession>A0ACB8RYI5</accession>
<gene>
    <name evidence="1" type="ORF">FA95DRAFT_1604848</name>
</gene>
<reference evidence="1" key="2">
    <citation type="journal article" date="2022" name="New Phytol.">
        <title>Evolutionary transition to the ectomycorrhizal habit in the genomes of a hyperdiverse lineage of mushroom-forming fungi.</title>
        <authorList>
            <person name="Looney B."/>
            <person name="Miyauchi S."/>
            <person name="Morin E."/>
            <person name="Drula E."/>
            <person name="Courty P.E."/>
            <person name="Kohler A."/>
            <person name="Kuo A."/>
            <person name="LaButti K."/>
            <person name="Pangilinan J."/>
            <person name="Lipzen A."/>
            <person name="Riley R."/>
            <person name="Andreopoulos W."/>
            <person name="He G."/>
            <person name="Johnson J."/>
            <person name="Nolan M."/>
            <person name="Tritt A."/>
            <person name="Barry K.W."/>
            <person name="Grigoriev I.V."/>
            <person name="Nagy L.G."/>
            <person name="Hibbett D."/>
            <person name="Henrissat B."/>
            <person name="Matheny P.B."/>
            <person name="Labbe J."/>
            <person name="Martin F.M."/>
        </authorList>
    </citation>
    <scope>NUCLEOTIDE SEQUENCE</scope>
    <source>
        <strain evidence="1">FP105234-sp</strain>
    </source>
</reference>
<sequence>MESATSSTAHKRMRMDGTPDEDTLIPVLQSPDLWLSDGNIIIRTVPAGTPPTRTIYRVHKFTLALHCSVFASLFDGPQAAFDTGSERIADAPVMDLSDDPDDVEHFLKALYFPHKTQLHQNVHSVAFKDRWSLFPPTYAGILRLSTKYDAPVIRDIVVRVFRAQWPSQLADWDRLQRWEPAVSFTDVFGNPEHLHLHPGQAIRLAVVAGVQEVLPSAFYSLYCMIDSDLQKTYKATELSILSASEMCKFVLGTEELRRRVAGSYRPGLSQWTVNCKHQSLLGNHTPQHSPCYPPIVSFHKDKAAMAHSSTLMFMDWLCRTSVELKTKGVCINCQESVAEFWRERREETWKALPAYFDLMDDVPATWGNLPS</sequence>
<reference evidence="1" key="1">
    <citation type="submission" date="2021-02" db="EMBL/GenBank/DDBJ databases">
        <authorList>
            <consortium name="DOE Joint Genome Institute"/>
            <person name="Ahrendt S."/>
            <person name="Looney B.P."/>
            <person name="Miyauchi S."/>
            <person name="Morin E."/>
            <person name="Drula E."/>
            <person name="Courty P.E."/>
            <person name="Chicoki N."/>
            <person name="Fauchery L."/>
            <person name="Kohler A."/>
            <person name="Kuo A."/>
            <person name="Labutti K."/>
            <person name="Pangilinan J."/>
            <person name="Lipzen A."/>
            <person name="Riley R."/>
            <person name="Andreopoulos W."/>
            <person name="He G."/>
            <person name="Johnson J."/>
            <person name="Barry K.W."/>
            <person name="Grigoriev I.V."/>
            <person name="Nagy L."/>
            <person name="Hibbett D."/>
            <person name="Henrissat B."/>
            <person name="Matheny P.B."/>
            <person name="Labbe J."/>
            <person name="Martin F."/>
        </authorList>
    </citation>
    <scope>NUCLEOTIDE SEQUENCE</scope>
    <source>
        <strain evidence="1">FP105234-sp</strain>
    </source>
</reference>
<evidence type="ECO:0000313" key="2">
    <source>
        <dbReference type="Proteomes" id="UP000814033"/>
    </source>
</evidence>
<keyword evidence="2" id="KW-1185">Reference proteome</keyword>